<dbReference type="WBParaSite" id="EVEC_0000538301-mRNA-1">
    <property type="protein sequence ID" value="EVEC_0000538301-mRNA-1"/>
    <property type="gene ID" value="EVEC_0000538301"/>
</dbReference>
<dbReference type="EMBL" id="UXUI01008027">
    <property type="protein sequence ID" value="VDD90263.1"/>
    <property type="molecule type" value="Genomic_DNA"/>
</dbReference>
<dbReference type="AlphaFoldDB" id="A0A0N4V595"/>
<protein>
    <submittedName>
        <fullName evidence="3">Peptidase_S24 domain-containing protein</fullName>
    </submittedName>
</protein>
<organism evidence="3">
    <name type="scientific">Enterobius vermicularis</name>
    <name type="common">Human pinworm</name>
    <dbReference type="NCBI Taxonomy" id="51028"/>
    <lineage>
        <taxon>Eukaryota</taxon>
        <taxon>Metazoa</taxon>
        <taxon>Ecdysozoa</taxon>
        <taxon>Nematoda</taxon>
        <taxon>Chromadorea</taxon>
        <taxon>Rhabditida</taxon>
        <taxon>Spirurina</taxon>
        <taxon>Oxyuridomorpha</taxon>
        <taxon>Oxyuroidea</taxon>
        <taxon>Oxyuridae</taxon>
        <taxon>Enterobius</taxon>
    </lineage>
</organism>
<evidence type="ECO:0000313" key="3">
    <source>
        <dbReference type="WBParaSite" id="EVEC_0000538301-mRNA-1"/>
    </source>
</evidence>
<evidence type="ECO:0000313" key="1">
    <source>
        <dbReference type="EMBL" id="VDD90263.1"/>
    </source>
</evidence>
<keyword evidence="2" id="KW-1185">Reference proteome</keyword>
<proteinExistence type="predicted"/>
<accession>A0A0N4V595</accession>
<dbReference type="Proteomes" id="UP000274131">
    <property type="component" value="Unassembled WGS sequence"/>
</dbReference>
<name>A0A0N4V595_ENTVE</name>
<gene>
    <name evidence="1" type="ORF">EVEC_LOCUS5014</name>
</gene>
<reference evidence="3" key="1">
    <citation type="submission" date="2017-02" db="UniProtKB">
        <authorList>
            <consortium name="WormBaseParasite"/>
        </authorList>
    </citation>
    <scope>IDENTIFICATION</scope>
</reference>
<evidence type="ECO:0000313" key="2">
    <source>
        <dbReference type="Proteomes" id="UP000274131"/>
    </source>
</evidence>
<sequence length="120" mass="13551">MRSAHFYPGHAVVDLFLQPLDGPYIERGKSCYEVALRKKLILGDVMLISGLSYKEGIDVVLFQEKGGDVLLNLTESITLLYSIRALFTSFNFVSCNQEKEKLKSFGILAERVLRFDVKST</sequence>
<reference evidence="1 2" key="2">
    <citation type="submission" date="2018-10" db="EMBL/GenBank/DDBJ databases">
        <authorList>
            <consortium name="Pathogen Informatics"/>
        </authorList>
    </citation>
    <scope>NUCLEOTIDE SEQUENCE [LARGE SCALE GENOMIC DNA]</scope>
</reference>